<organism evidence="2 3">
    <name type="scientific">Vreelandella glaciei</name>
    <dbReference type="NCBI Taxonomy" id="186761"/>
    <lineage>
        <taxon>Bacteria</taxon>
        <taxon>Pseudomonadati</taxon>
        <taxon>Pseudomonadota</taxon>
        <taxon>Gammaproteobacteria</taxon>
        <taxon>Oceanospirillales</taxon>
        <taxon>Halomonadaceae</taxon>
        <taxon>Vreelandella</taxon>
    </lineage>
</organism>
<comment type="caution">
    <text evidence="2">The sequence shown here is derived from an EMBL/GenBank/DDBJ whole genome shotgun (WGS) entry which is preliminary data.</text>
</comment>
<dbReference type="EMBL" id="JACCDE010000013">
    <property type="protein sequence ID" value="NYS78074.1"/>
    <property type="molecule type" value="Genomic_DNA"/>
</dbReference>
<protein>
    <submittedName>
        <fullName evidence="2">Helix-turn-helix domain-containing protein</fullName>
    </submittedName>
</protein>
<dbReference type="Proteomes" id="UP000526892">
    <property type="component" value="Unassembled WGS sequence"/>
</dbReference>
<sequence length="321" mass="36339">MSVQAITWALQQQIVADAGARHVLIGLANHADNKGRHAFPSVSLLCSYTGLKRRTVLEKLKLLQDLGVITRGNQRIAETIIERADRRPVVYDIQMDFETYGKKDCDENEVVERDVNAAPRDNSRGAEKIPRPGDGVQMAAVRGAGSAPEPSLTKKIHTHLESSLNQSRDKYRLNYEWEPNLEMFYESCLRRNMSEVVKPKSEELANFIGFYSETDRCHTERGWNDLLARWCSDNRKRKSNKKVTENSGVKKGALLNGEKQQPFNKESMLGRQSSEKKSRALPQAELAERLGQKRADAIVKRYGSDKVGAPAVEEMRRTLRT</sequence>
<gene>
    <name evidence="2" type="ORF">HZS80_10170</name>
</gene>
<keyword evidence="3" id="KW-1185">Reference proteome</keyword>
<dbReference type="Pfam" id="PF13730">
    <property type="entry name" value="HTH_36"/>
    <property type="match status" value="1"/>
</dbReference>
<dbReference type="AlphaFoldDB" id="A0A7Z0RY77"/>
<dbReference type="RefSeq" id="WP_179916019.1">
    <property type="nucleotide sequence ID" value="NZ_JACCDE010000013.1"/>
</dbReference>
<reference evidence="2 3" key="1">
    <citation type="journal article" date="2003" name="Extremophiles">
        <title>Halomonas glaciei sp. nov. isolated from fast ice of Adelie Land, Antarctica.</title>
        <authorList>
            <person name="Reddy G.S."/>
            <person name="Raghavan P.U."/>
            <person name="Sarita N.B."/>
            <person name="Prakash J.S."/>
            <person name="Nagesh N."/>
            <person name="Delille D."/>
            <person name="Shivaji S."/>
        </authorList>
    </citation>
    <scope>NUCLEOTIDE SEQUENCE [LARGE SCALE GENOMIC DNA]</scope>
    <source>
        <strain evidence="2 3">DD39</strain>
    </source>
</reference>
<name>A0A7Z0RY77_9GAMM</name>
<evidence type="ECO:0000256" key="1">
    <source>
        <dbReference type="SAM" id="MobiDB-lite"/>
    </source>
</evidence>
<feature type="region of interest" description="Disordered" evidence="1">
    <location>
        <begin position="237"/>
        <end position="288"/>
    </location>
</feature>
<accession>A0A7Z0RY77</accession>
<evidence type="ECO:0000313" key="2">
    <source>
        <dbReference type="EMBL" id="NYS78074.1"/>
    </source>
</evidence>
<evidence type="ECO:0000313" key="3">
    <source>
        <dbReference type="Proteomes" id="UP000526892"/>
    </source>
</evidence>
<proteinExistence type="predicted"/>